<accession>A0ABU6ZPA8</accession>
<reference evidence="2 3" key="1">
    <citation type="journal article" date="2023" name="Plants (Basel)">
        <title>Bridging the Gap: Combining Genomics and Transcriptomics Approaches to Understand Stylosanthes scabra, an Orphan Legume from the Brazilian Caatinga.</title>
        <authorList>
            <person name="Ferreira-Neto J.R.C."/>
            <person name="da Silva M.D."/>
            <person name="Binneck E."/>
            <person name="de Melo N.F."/>
            <person name="da Silva R.H."/>
            <person name="de Melo A.L.T.M."/>
            <person name="Pandolfi V."/>
            <person name="Bustamante F.O."/>
            <person name="Brasileiro-Vidal A.C."/>
            <person name="Benko-Iseppon A.M."/>
        </authorList>
    </citation>
    <scope>NUCLEOTIDE SEQUENCE [LARGE SCALE GENOMIC DNA]</scope>
    <source>
        <tissue evidence="2">Leaves</tissue>
    </source>
</reference>
<dbReference type="PANTHER" id="PTHR33133">
    <property type="entry name" value="OS08G0107100 PROTEIN-RELATED"/>
    <property type="match status" value="1"/>
</dbReference>
<protein>
    <recommendedName>
        <fullName evidence="4">Transmembrane protein</fullName>
    </recommendedName>
</protein>
<feature type="transmembrane region" description="Helical" evidence="1">
    <location>
        <begin position="180"/>
        <end position="200"/>
    </location>
</feature>
<feature type="transmembrane region" description="Helical" evidence="1">
    <location>
        <begin position="33"/>
        <end position="53"/>
    </location>
</feature>
<sequence length="255" mass="29287">MDNTEQEQNINKLVQFFRVYQQSFKIIQSHIKIFIQITFILILPLLSLIFLIYKQQFNPLFNQILHDSHEVTNFNHGTPQYQHLIQTISSKWDTFLFFNFLCFTLILISSVLSTTAVVSTVVAARKETIIISFTEVITSIVPKTWKKLMVTFLCAILDFLAYNLLAMLVTWALAKPVRNHFGVPGSIVMVFLYLSGLVYLNMVWKIASVVTLLEEKTCGFEAMMKSKEVVKGRFCCGENSVWDFMFACVMSCVGD</sequence>
<evidence type="ECO:0000313" key="3">
    <source>
        <dbReference type="Proteomes" id="UP001341840"/>
    </source>
</evidence>
<proteinExistence type="predicted"/>
<keyword evidence="1" id="KW-0472">Membrane</keyword>
<evidence type="ECO:0008006" key="4">
    <source>
        <dbReference type="Google" id="ProtNLM"/>
    </source>
</evidence>
<gene>
    <name evidence="2" type="ORF">PIB30_077859</name>
</gene>
<dbReference type="PANTHER" id="PTHR33133:SF51">
    <property type="entry name" value="THH1_TOM1_TOM3 DOMAIN-CONTAINING PROTEIN"/>
    <property type="match status" value="1"/>
</dbReference>
<evidence type="ECO:0000313" key="2">
    <source>
        <dbReference type="EMBL" id="MED6223820.1"/>
    </source>
</evidence>
<comment type="caution">
    <text evidence="2">The sequence shown here is derived from an EMBL/GenBank/DDBJ whole genome shotgun (WGS) entry which is preliminary data.</text>
</comment>
<keyword evidence="1" id="KW-0812">Transmembrane</keyword>
<dbReference type="EMBL" id="JASCZI010272919">
    <property type="protein sequence ID" value="MED6223820.1"/>
    <property type="molecule type" value="Genomic_DNA"/>
</dbReference>
<feature type="transmembrane region" description="Helical" evidence="1">
    <location>
        <begin position="148"/>
        <end position="174"/>
    </location>
</feature>
<organism evidence="2 3">
    <name type="scientific">Stylosanthes scabra</name>
    <dbReference type="NCBI Taxonomy" id="79078"/>
    <lineage>
        <taxon>Eukaryota</taxon>
        <taxon>Viridiplantae</taxon>
        <taxon>Streptophyta</taxon>
        <taxon>Embryophyta</taxon>
        <taxon>Tracheophyta</taxon>
        <taxon>Spermatophyta</taxon>
        <taxon>Magnoliopsida</taxon>
        <taxon>eudicotyledons</taxon>
        <taxon>Gunneridae</taxon>
        <taxon>Pentapetalae</taxon>
        <taxon>rosids</taxon>
        <taxon>fabids</taxon>
        <taxon>Fabales</taxon>
        <taxon>Fabaceae</taxon>
        <taxon>Papilionoideae</taxon>
        <taxon>50 kb inversion clade</taxon>
        <taxon>dalbergioids sensu lato</taxon>
        <taxon>Dalbergieae</taxon>
        <taxon>Pterocarpus clade</taxon>
        <taxon>Stylosanthes</taxon>
    </lineage>
</organism>
<feature type="transmembrane region" description="Helical" evidence="1">
    <location>
        <begin position="96"/>
        <end position="124"/>
    </location>
</feature>
<keyword evidence="3" id="KW-1185">Reference proteome</keyword>
<name>A0ABU6ZPA8_9FABA</name>
<keyword evidence="1" id="KW-1133">Transmembrane helix</keyword>
<dbReference type="Proteomes" id="UP001341840">
    <property type="component" value="Unassembled WGS sequence"/>
</dbReference>
<evidence type="ECO:0000256" key="1">
    <source>
        <dbReference type="SAM" id="Phobius"/>
    </source>
</evidence>